<name>A0A1E7FN38_9STRA</name>
<dbReference type="Pfam" id="PF00003">
    <property type="entry name" value="7tm_3"/>
    <property type="match status" value="1"/>
</dbReference>
<accession>A0A1E7FN38</accession>
<evidence type="ECO:0000259" key="8">
    <source>
        <dbReference type="Pfam" id="PF00003"/>
    </source>
</evidence>
<evidence type="ECO:0000313" key="10">
    <source>
        <dbReference type="Proteomes" id="UP000095751"/>
    </source>
</evidence>
<sequence>MCVLGFPLTSSLSLITATTTKPVLYPKEQKEEEDETTSKNNEKENEKYINEVLDVKVEQITINKNSNSGDGDDDDDDTNNLDIQDSDLIIKKNLNRIHMKKKLLFRLLQGTNQELEYFQMHAAVGFESSLVEPNNDNYGRTVISYQEEEELLFCIGSCIFVYYNRKKVIVSLGQPVYLYQLCIAGILLVSPLIYNAFLITCDNFSTRTNVYSNMNGTFSNYIDGEGVFLNTTNDDEGTSSVVLYTSNNNETFIYDNTDIISSRQQMAYEIGCNSVTMVAWIGIVLTNTVLFAKTYRVYKVTLFRRNQTVKPRNVLGPYIISVVFSSTVLIALTVTSPIQYSTIINLNNPMDSHSDCTGGKNLNIAMFTIDIIIGLGILVLAWKVRNTNEEISESRKIFILIILGVVLDIAILVLDYALIPEIEDKQINLFLIISIITTIVVLKSLLPIWFLICPRMYYVWYEYKHGHLPESVIVPGIGCVHVAGP</sequence>
<feature type="chain" id="PRO_5009193349" description="G-protein coupled receptors family 3 profile domain-containing protein" evidence="7">
    <location>
        <begin position="21"/>
        <end position="485"/>
    </location>
</feature>
<dbReference type="Proteomes" id="UP000095751">
    <property type="component" value="Unassembled WGS sequence"/>
</dbReference>
<dbReference type="GO" id="GO:0016020">
    <property type="term" value="C:membrane"/>
    <property type="evidence" value="ECO:0007669"/>
    <property type="project" value="UniProtKB-SubCell"/>
</dbReference>
<evidence type="ECO:0000256" key="4">
    <source>
        <dbReference type="ARBA" id="ARBA00023136"/>
    </source>
</evidence>
<feature type="transmembrane region" description="Helical" evidence="6">
    <location>
        <begin position="431"/>
        <end position="452"/>
    </location>
</feature>
<evidence type="ECO:0000256" key="7">
    <source>
        <dbReference type="SAM" id="SignalP"/>
    </source>
</evidence>
<dbReference type="AlphaFoldDB" id="A0A1E7FN38"/>
<feature type="transmembrane region" description="Helical" evidence="6">
    <location>
        <begin position="397"/>
        <end position="419"/>
    </location>
</feature>
<comment type="subcellular location">
    <subcellularLocation>
        <location evidence="1">Membrane</location>
        <topology evidence="1">Multi-pass membrane protein</topology>
    </subcellularLocation>
</comment>
<keyword evidence="3 6" id="KW-1133">Transmembrane helix</keyword>
<evidence type="ECO:0000256" key="3">
    <source>
        <dbReference type="ARBA" id="ARBA00022989"/>
    </source>
</evidence>
<protein>
    <recommendedName>
        <fullName evidence="8">G-protein coupled receptors family 3 profile domain-containing protein</fullName>
    </recommendedName>
</protein>
<feature type="domain" description="G-protein coupled receptors family 3 profile" evidence="8">
    <location>
        <begin position="260"/>
        <end position="441"/>
    </location>
</feature>
<dbReference type="EMBL" id="KV784355">
    <property type="protein sequence ID" value="OEU19581.1"/>
    <property type="molecule type" value="Genomic_DNA"/>
</dbReference>
<evidence type="ECO:0000256" key="2">
    <source>
        <dbReference type="ARBA" id="ARBA00022692"/>
    </source>
</evidence>
<keyword evidence="4 6" id="KW-0472">Membrane</keyword>
<reference evidence="9 10" key="1">
    <citation type="submission" date="2016-09" db="EMBL/GenBank/DDBJ databases">
        <title>Extensive genetic diversity and differential bi-allelic expression allows diatom success in the polar Southern Ocean.</title>
        <authorList>
            <consortium name="DOE Joint Genome Institute"/>
            <person name="Mock T."/>
            <person name="Otillar R.P."/>
            <person name="Strauss J."/>
            <person name="Dupont C."/>
            <person name="Frickenhaus S."/>
            <person name="Maumus F."/>
            <person name="Mcmullan M."/>
            <person name="Sanges R."/>
            <person name="Schmutz J."/>
            <person name="Toseland A."/>
            <person name="Valas R."/>
            <person name="Veluchamy A."/>
            <person name="Ward B.J."/>
            <person name="Allen A."/>
            <person name="Barry K."/>
            <person name="Falciatore A."/>
            <person name="Ferrante M."/>
            <person name="Fortunato A.E."/>
            <person name="Gloeckner G."/>
            <person name="Gruber A."/>
            <person name="Hipkin R."/>
            <person name="Janech M."/>
            <person name="Kroth P."/>
            <person name="Leese F."/>
            <person name="Lindquist E."/>
            <person name="Lyon B.R."/>
            <person name="Martin J."/>
            <person name="Mayer C."/>
            <person name="Parker M."/>
            <person name="Quesneville H."/>
            <person name="Raymond J."/>
            <person name="Uhlig C."/>
            <person name="Valentin K.U."/>
            <person name="Worden A.Z."/>
            <person name="Armbrust E.V."/>
            <person name="Bowler C."/>
            <person name="Green B."/>
            <person name="Moulton V."/>
            <person name="Van Oosterhout C."/>
            <person name="Grigoriev I."/>
        </authorList>
    </citation>
    <scope>NUCLEOTIDE SEQUENCE [LARGE SCALE GENOMIC DNA]</scope>
    <source>
        <strain evidence="9 10">CCMP1102</strain>
    </source>
</reference>
<feature type="compositionally biased region" description="Basic and acidic residues" evidence="5">
    <location>
        <begin position="36"/>
        <end position="47"/>
    </location>
</feature>
<keyword evidence="7" id="KW-0732">Signal</keyword>
<feature type="transmembrane region" description="Helical" evidence="6">
    <location>
        <begin position="318"/>
        <end position="344"/>
    </location>
</feature>
<dbReference type="GO" id="GO:0004930">
    <property type="term" value="F:G protein-coupled receptor activity"/>
    <property type="evidence" value="ECO:0007669"/>
    <property type="project" value="InterPro"/>
</dbReference>
<proteinExistence type="predicted"/>
<evidence type="ECO:0000256" key="1">
    <source>
        <dbReference type="ARBA" id="ARBA00004141"/>
    </source>
</evidence>
<dbReference type="InParanoid" id="A0A1E7FN38"/>
<evidence type="ECO:0000313" key="9">
    <source>
        <dbReference type="EMBL" id="OEU19581.1"/>
    </source>
</evidence>
<feature type="transmembrane region" description="Helical" evidence="6">
    <location>
        <begin position="364"/>
        <end position="385"/>
    </location>
</feature>
<keyword evidence="10" id="KW-1185">Reference proteome</keyword>
<organism evidence="9 10">
    <name type="scientific">Fragilariopsis cylindrus CCMP1102</name>
    <dbReference type="NCBI Taxonomy" id="635003"/>
    <lineage>
        <taxon>Eukaryota</taxon>
        <taxon>Sar</taxon>
        <taxon>Stramenopiles</taxon>
        <taxon>Ochrophyta</taxon>
        <taxon>Bacillariophyta</taxon>
        <taxon>Bacillariophyceae</taxon>
        <taxon>Bacillariophycidae</taxon>
        <taxon>Bacillariales</taxon>
        <taxon>Bacillariaceae</taxon>
        <taxon>Fragilariopsis</taxon>
    </lineage>
</organism>
<dbReference type="InterPro" id="IPR017978">
    <property type="entry name" value="GPCR_3_C"/>
</dbReference>
<keyword evidence="2 6" id="KW-0812">Transmembrane</keyword>
<gene>
    <name evidence="9" type="ORF">FRACYDRAFT_235640</name>
</gene>
<dbReference type="KEGG" id="fcy:FRACYDRAFT_235640"/>
<evidence type="ECO:0000256" key="6">
    <source>
        <dbReference type="SAM" id="Phobius"/>
    </source>
</evidence>
<feature type="region of interest" description="Disordered" evidence="5">
    <location>
        <begin position="25"/>
        <end position="47"/>
    </location>
</feature>
<feature type="signal peptide" evidence="7">
    <location>
        <begin position="1"/>
        <end position="20"/>
    </location>
</feature>
<evidence type="ECO:0000256" key="5">
    <source>
        <dbReference type="SAM" id="MobiDB-lite"/>
    </source>
</evidence>